<name>A0A379E653_9BACT</name>
<feature type="chain" id="PRO_5016904414" description="DUF4960 domain-containing protein" evidence="1">
    <location>
        <begin position="23"/>
        <end position="394"/>
    </location>
</feature>
<dbReference type="InterPro" id="IPR032526">
    <property type="entry name" value="DUF4960"/>
</dbReference>
<evidence type="ECO:0000313" key="3">
    <source>
        <dbReference type="EMBL" id="SUB87804.1"/>
    </source>
</evidence>
<dbReference type="Pfam" id="PF16324">
    <property type="entry name" value="DUF4960"/>
    <property type="match status" value="1"/>
</dbReference>
<keyword evidence="1" id="KW-0732">Signal</keyword>
<dbReference type="Gene3D" id="2.60.40.10">
    <property type="entry name" value="Immunoglobulins"/>
    <property type="match status" value="1"/>
</dbReference>
<reference evidence="3 4" key="1">
    <citation type="submission" date="2018-06" db="EMBL/GenBank/DDBJ databases">
        <authorList>
            <consortium name="Pathogen Informatics"/>
            <person name="Doyle S."/>
        </authorList>
    </citation>
    <scope>NUCLEOTIDE SEQUENCE [LARGE SCALE GENOMIC DNA]</scope>
    <source>
        <strain evidence="3 4">NCTC13067</strain>
    </source>
</reference>
<protein>
    <recommendedName>
        <fullName evidence="2">DUF4960 domain-containing protein</fullName>
    </recommendedName>
</protein>
<evidence type="ECO:0000259" key="2">
    <source>
        <dbReference type="Pfam" id="PF16324"/>
    </source>
</evidence>
<evidence type="ECO:0000256" key="1">
    <source>
        <dbReference type="SAM" id="SignalP"/>
    </source>
</evidence>
<evidence type="ECO:0000313" key="4">
    <source>
        <dbReference type="Proteomes" id="UP000255469"/>
    </source>
</evidence>
<dbReference type="RefSeq" id="WP_004353953.1">
    <property type="nucleotide sequence ID" value="NZ_CAUVPN010000001.1"/>
</dbReference>
<sequence length="394" mass="42826">MKKIFSSLIACMALGMGLTSCSDVDIPSAVTPEKVSGLNADVAGRNVTLSWTNPAEAVGVNLYKTDALGEHLIIGKDSLFTSYLDKHVAVNQDLVYTVKARYADGRVSEGQSVTKNITYTANTKVGYLIPYSNVNDIQDDDEKAAATWFKKTYANGVILTPADLDNLYPDEYSTIWIQIDRVGLAKGWENLPAELVSNKAIAALKQYVQDGGNLLLTKHATQLAVAIGRIRDRFAPGIFSAGEGGVGTDNWTMQTVIGVGQAEPYDHRSHKAFEGLTVNHDYPHETFGLEGPGLREDHNCMWDLNAYGLPQTSPAAGNVVKAFEGETSSTVLATWGHVEDYCCAGVVEFNPTATYAGRIIAIGLSAYEWDENGTANTYQGNIERFTKNCIDYLK</sequence>
<feature type="domain" description="DUF4960" evidence="2">
    <location>
        <begin position="132"/>
        <end position="393"/>
    </location>
</feature>
<organism evidence="3 4">
    <name type="scientific">Prevotella denticola</name>
    <dbReference type="NCBI Taxonomy" id="28129"/>
    <lineage>
        <taxon>Bacteria</taxon>
        <taxon>Pseudomonadati</taxon>
        <taxon>Bacteroidota</taxon>
        <taxon>Bacteroidia</taxon>
        <taxon>Bacteroidales</taxon>
        <taxon>Prevotellaceae</taxon>
        <taxon>Prevotella</taxon>
    </lineage>
</organism>
<dbReference type="PROSITE" id="PS51257">
    <property type="entry name" value="PROKAR_LIPOPROTEIN"/>
    <property type="match status" value="1"/>
</dbReference>
<feature type="signal peptide" evidence="1">
    <location>
        <begin position="1"/>
        <end position="22"/>
    </location>
</feature>
<accession>A0A379E653</accession>
<dbReference type="AlphaFoldDB" id="A0A379E653"/>
<dbReference type="EMBL" id="UGTM01000001">
    <property type="protein sequence ID" value="SUB87804.1"/>
    <property type="molecule type" value="Genomic_DNA"/>
</dbReference>
<gene>
    <name evidence="3" type="ORF">NCTC13067_01485</name>
</gene>
<dbReference type="Proteomes" id="UP000255469">
    <property type="component" value="Unassembled WGS sequence"/>
</dbReference>
<proteinExistence type="predicted"/>
<dbReference type="InterPro" id="IPR013783">
    <property type="entry name" value="Ig-like_fold"/>
</dbReference>